<sequence length="754" mass="84865">MGAGRKTRTITVGEKSNQSSASVNSSVSARNLRESDLAGVIFGCKNETYEECLNKQLFGLPASHFSYVRNVQPGLPLFLFNYSDRKLHGIFEAVSRGQLRINPNAWTQDSSDNTPFPAQVKIQMRMQCRPLLEDEFKPIIVNNYHEPRLFWFELDRTQTNNLIALFSASPITASSSHSKKVKNWNTSFKSSRDPCTKQEGNRSETSALATQKQWSALFKDQNAYDTRKRVIEFDEQTPDTNLDCDQLNMKQEFFDPSHCWDVAPSDSAESTTTKKWSALFKDNGTNSRKEVVQFDGQAPETNLHLDQFHVECECFDASHYSSESSPGTDAPLNWVDCREYDKADGLKPSNEELYPLIAEASTAFPHCNSYDTLSVGARQKSQEAMVHSTTVAEFLTEVEWLKSSHLKQSQKIESLEQDLVESRKEIQQLKDKFKRLEFGISAKPVEAKDSEGKEFHLVEESHPTLDALICMVGGFDGHSWLSNLDLYSSSYDQLKPLASMTPTRKYASVTKLYGELYIVGGVESDLWLDTVESYNPKGNHWVSLPPLNQKKGNLGLLSLKDRILAIGGGNSCELFSEVEMFDPEVGKWIQIQSMLQERSALAVAEVNGILYVSGGCYEKYYLNSVERLDPRERSWMKLRSMSTKRACHSLATLEGKLYALGGFDGTAIVPTIEIYEPRTDSWMMGESMNNPRGSFGSLIIGEAIYVIGGLKNVGLGPVEVADTVESYKEHRGWEVIKWRAIGKRSFHSAVLLWP</sequence>
<evidence type="ECO:0000313" key="5">
    <source>
        <dbReference type="Proteomes" id="UP001054252"/>
    </source>
</evidence>
<dbReference type="PANTHER" id="PTHR46034:SF23">
    <property type="entry name" value="DCD (DEVELOPMENT AND CELL DEATH) DOMAIN PROTEIN"/>
    <property type="match status" value="1"/>
</dbReference>
<dbReference type="InterPro" id="IPR006652">
    <property type="entry name" value="Kelch_1"/>
</dbReference>
<dbReference type="PANTHER" id="PTHR46034">
    <property type="match status" value="1"/>
</dbReference>
<organism evidence="4 5">
    <name type="scientific">Rubroshorea leprosula</name>
    <dbReference type="NCBI Taxonomy" id="152421"/>
    <lineage>
        <taxon>Eukaryota</taxon>
        <taxon>Viridiplantae</taxon>
        <taxon>Streptophyta</taxon>
        <taxon>Embryophyta</taxon>
        <taxon>Tracheophyta</taxon>
        <taxon>Spermatophyta</taxon>
        <taxon>Magnoliopsida</taxon>
        <taxon>eudicotyledons</taxon>
        <taxon>Gunneridae</taxon>
        <taxon>Pentapetalae</taxon>
        <taxon>rosids</taxon>
        <taxon>malvids</taxon>
        <taxon>Malvales</taxon>
        <taxon>Dipterocarpaceae</taxon>
        <taxon>Rubroshorea</taxon>
    </lineage>
</organism>
<dbReference type="AlphaFoldDB" id="A0AAV5KQ27"/>
<evidence type="ECO:0000313" key="4">
    <source>
        <dbReference type="EMBL" id="GKV26766.1"/>
    </source>
</evidence>
<dbReference type="Pfam" id="PF01344">
    <property type="entry name" value="Kelch_1"/>
    <property type="match status" value="4"/>
</dbReference>
<dbReference type="Gene3D" id="2.120.10.80">
    <property type="entry name" value="Kelch-type beta propeller"/>
    <property type="match status" value="1"/>
</dbReference>
<name>A0AAV5KQ27_9ROSI</name>
<dbReference type="GO" id="GO:0034976">
    <property type="term" value="P:response to endoplasmic reticulum stress"/>
    <property type="evidence" value="ECO:0007669"/>
    <property type="project" value="InterPro"/>
</dbReference>
<feature type="coiled-coil region" evidence="1">
    <location>
        <begin position="405"/>
        <end position="432"/>
    </location>
</feature>
<comment type="caution">
    <text evidence="4">The sequence shown here is derived from an EMBL/GenBank/DDBJ whole genome shotgun (WGS) entry which is preliminary data.</text>
</comment>
<gene>
    <name evidence="4" type="ORF">SLEP1_g36002</name>
</gene>
<protein>
    <recommendedName>
        <fullName evidence="3">DCD domain-containing protein</fullName>
    </recommendedName>
</protein>
<dbReference type="SUPFAM" id="SSF117281">
    <property type="entry name" value="Kelch motif"/>
    <property type="match status" value="1"/>
</dbReference>
<proteinExistence type="predicted"/>
<dbReference type="InterPro" id="IPR044832">
    <property type="entry name" value="NRP-like"/>
</dbReference>
<feature type="region of interest" description="Disordered" evidence="2">
    <location>
        <begin position="1"/>
        <end position="27"/>
    </location>
</feature>
<feature type="compositionally biased region" description="Low complexity" evidence="2">
    <location>
        <begin position="16"/>
        <end position="27"/>
    </location>
</feature>
<dbReference type="InterPro" id="IPR013989">
    <property type="entry name" value="Dev_and_cell_death_domain"/>
</dbReference>
<evidence type="ECO:0000259" key="3">
    <source>
        <dbReference type="PROSITE" id="PS51222"/>
    </source>
</evidence>
<dbReference type="SMART" id="SM00612">
    <property type="entry name" value="Kelch"/>
    <property type="match status" value="6"/>
</dbReference>
<evidence type="ECO:0000256" key="2">
    <source>
        <dbReference type="SAM" id="MobiDB-lite"/>
    </source>
</evidence>
<dbReference type="PROSITE" id="PS51222">
    <property type="entry name" value="DCD"/>
    <property type="match status" value="1"/>
</dbReference>
<feature type="domain" description="DCD" evidence="3">
    <location>
        <begin position="35"/>
        <end position="168"/>
    </location>
</feature>
<dbReference type="SMART" id="SM00767">
    <property type="entry name" value="DCD"/>
    <property type="match status" value="1"/>
</dbReference>
<dbReference type="Pfam" id="PF10539">
    <property type="entry name" value="Dev_Cell_Death"/>
    <property type="match status" value="1"/>
</dbReference>
<accession>A0AAV5KQ27</accession>
<evidence type="ECO:0000256" key="1">
    <source>
        <dbReference type="SAM" id="Coils"/>
    </source>
</evidence>
<reference evidence="4 5" key="1">
    <citation type="journal article" date="2021" name="Commun. Biol.">
        <title>The genome of Shorea leprosula (Dipterocarpaceae) highlights the ecological relevance of drought in aseasonal tropical rainforests.</title>
        <authorList>
            <person name="Ng K.K.S."/>
            <person name="Kobayashi M.J."/>
            <person name="Fawcett J.A."/>
            <person name="Hatakeyama M."/>
            <person name="Paape T."/>
            <person name="Ng C.H."/>
            <person name="Ang C.C."/>
            <person name="Tnah L.H."/>
            <person name="Lee C.T."/>
            <person name="Nishiyama T."/>
            <person name="Sese J."/>
            <person name="O'Brien M.J."/>
            <person name="Copetti D."/>
            <person name="Mohd Noor M.I."/>
            <person name="Ong R.C."/>
            <person name="Putra M."/>
            <person name="Sireger I.Z."/>
            <person name="Indrioko S."/>
            <person name="Kosugi Y."/>
            <person name="Izuno A."/>
            <person name="Isagi Y."/>
            <person name="Lee S.L."/>
            <person name="Shimizu K.K."/>
        </authorList>
    </citation>
    <scope>NUCLEOTIDE SEQUENCE [LARGE SCALE GENOMIC DNA]</scope>
    <source>
        <strain evidence="4">214</strain>
    </source>
</reference>
<keyword evidence="5" id="KW-1185">Reference proteome</keyword>
<keyword evidence="1" id="KW-0175">Coiled coil</keyword>
<dbReference type="Proteomes" id="UP001054252">
    <property type="component" value="Unassembled WGS sequence"/>
</dbReference>
<dbReference type="EMBL" id="BPVZ01000073">
    <property type="protein sequence ID" value="GKV26766.1"/>
    <property type="molecule type" value="Genomic_DNA"/>
</dbReference>
<dbReference type="InterPro" id="IPR015915">
    <property type="entry name" value="Kelch-typ_b-propeller"/>
</dbReference>